<proteinExistence type="inferred from homology"/>
<evidence type="ECO:0000256" key="1">
    <source>
        <dbReference type="ARBA" id="ARBA00022490"/>
    </source>
</evidence>
<keyword evidence="1 3" id="KW-0963">Cytoplasm</keyword>
<dbReference type="GO" id="GO:0016783">
    <property type="term" value="F:sulfurtransferase activity"/>
    <property type="evidence" value="ECO:0007669"/>
    <property type="project" value="InterPro"/>
</dbReference>
<comment type="subcellular location">
    <subcellularLocation>
        <location evidence="3">Cytoplasm</location>
    </subcellularLocation>
</comment>
<gene>
    <name evidence="3 4" type="primary">fdhD</name>
    <name evidence="5" type="ORF">CEV34_5034</name>
    <name evidence="4" type="ORF">EHE22_05000</name>
</gene>
<keyword evidence="4" id="KW-0808">Transferase</keyword>
<dbReference type="RefSeq" id="WP_007879464.1">
    <property type="nucleotide sequence ID" value="NZ_CAXURC020000002.1"/>
</dbReference>
<dbReference type="Proteomes" id="UP000526233">
    <property type="component" value="Unassembled WGS sequence"/>
</dbReference>
<name>A0A256G2X9_9HYPH</name>
<dbReference type="PIRSF" id="PIRSF015626">
    <property type="entry name" value="FdhD"/>
    <property type="match status" value="1"/>
</dbReference>
<evidence type="ECO:0000256" key="3">
    <source>
        <dbReference type="HAMAP-Rule" id="MF_00187"/>
    </source>
</evidence>
<evidence type="ECO:0000313" key="5">
    <source>
        <dbReference type="EMBL" id="OYR21376.1"/>
    </source>
</evidence>
<dbReference type="NCBIfam" id="TIGR00129">
    <property type="entry name" value="fdhD_narQ"/>
    <property type="match status" value="1"/>
</dbReference>
<organism evidence="5 6">
    <name type="scientific">Brucella pseudogrignonensis</name>
    <dbReference type="NCBI Taxonomy" id="419475"/>
    <lineage>
        <taxon>Bacteria</taxon>
        <taxon>Pseudomonadati</taxon>
        <taxon>Pseudomonadota</taxon>
        <taxon>Alphaproteobacteria</taxon>
        <taxon>Hyphomicrobiales</taxon>
        <taxon>Brucellaceae</taxon>
        <taxon>Brucella/Ochrobactrum group</taxon>
        <taxon>Brucella</taxon>
    </lineage>
</organism>
<dbReference type="InterPro" id="IPR003786">
    <property type="entry name" value="FdhD"/>
</dbReference>
<feature type="active site" description="Cysteine persulfide intermediate" evidence="3">
    <location>
        <position position="111"/>
    </location>
</feature>
<dbReference type="PANTHER" id="PTHR30592">
    <property type="entry name" value="FORMATE DEHYDROGENASE"/>
    <property type="match status" value="1"/>
</dbReference>
<comment type="function">
    <text evidence="3">Required for formate dehydrogenase (FDH) activity. Acts as a sulfur carrier protein that transfers sulfur from IscS to the molybdenum cofactor prior to its insertion into FDH.</text>
</comment>
<dbReference type="InterPro" id="IPR016193">
    <property type="entry name" value="Cytidine_deaminase-like"/>
</dbReference>
<sequence length="269" mass="28561">MRIPKISQNLPRLARREAGFHESSREVPEEVPVAMSYNGTTHAVMMATPANLEDFAVGFSLTEGIISNISEIEDLSIEVFEKGIDVQMRLAVQPGDALAARRRFMAGPVGCGLCGIDSIDQALRPLSALSADSLRFKSGSIIAAMGALGGSQTLNAETRAVHGAGFYIPGEGLFAVREDVGRHNALDKLIGAMARADRPAEQGLVAITSRVSVEMVQKAVILGVPLLAAISAPTALAIRTADEANLTLVALVRGDDFDVYSHPERIISE</sequence>
<accession>A0A256G2X9</accession>
<dbReference type="AlphaFoldDB" id="A0A256G2X9"/>
<dbReference type="Gene3D" id="3.10.20.10">
    <property type="match status" value="1"/>
</dbReference>
<protein>
    <recommendedName>
        <fullName evidence="3">Sulfur carrier protein FdhD</fullName>
    </recommendedName>
</protein>
<dbReference type="GO" id="GO:0006777">
    <property type="term" value="P:Mo-molybdopterin cofactor biosynthetic process"/>
    <property type="evidence" value="ECO:0007669"/>
    <property type="project" value="UniProtKB-UniRule"/>
</dbReference>
<reference evidence="5 6" key="1">
    <citation type="submission" date="2017-07" db="EMBL/GenBank/DDBJ databases">
        <title>Phylogenetic study on the rhizospheric bacterium Ochrobactrum sp. A44.</title>
        <authorList>
            <person name="Krzyzanowska D.M."/>
            <person name="Ossowicki A."/>
            <person name="Rajewska M."/>
            <person name="Maciag T."/>
            <person name="Kaczynski Z."/>
            <person name="Czerwicka M."/>
            <person name="Jafra S."/>
        </authorList>
    </citation>
    <scope>NUCLEOTIDE SEQUENCE [LARGE SCALE GENOMIC DNA]</scope>
    <source>
        <strain evidence="5 6">CCUG 30717</strain>
    </source>
</reference>
<evidence type="ECO:0000313" key="6">
    <source>
        <dbReference type="Proteomes" id="UP000216188"/>
    </source>
</evidence>
<dbReference type="HAMAP" id="MF_00187">
    <property type="entry name" value="FdhD"/>
    <property type="match status" value="1"/>
</dbReference>
<comment type="caution">
    <text evidence="3">Lacks conserved residue(s) required for the propagation of feature annotation.</text>
</comment>
<keyword evidence="2 3" id="KW-0501">Molybdenum cofactor biosynthesis</keyword>
<dbReference type="Pfam" id="PF02634">
    <property type="entry name" value="FdhD-NarQ"/>
    <property type="match status" value="1"/>
</dbReference>
<comment type="caution">
    <text evidence="5">The sequence shown here is derived from an EMBL/GenBank/DDBJ whole genome shotgun (WGS) entry which is preliminary data.</text>
</comment>
<dbReference type="GO" id="GO:0097163">
    <property type="term" value="F:sulfur carrier activity"/>
    <property type="evidence" value="ECO:0007669"/>
    <property type="project" value="UniProtKB-UniRule"/>
</dbReference>
<keyword evidence="6" id="KW-1185">Reference proteome</keyword>
<dbReference type="EMBL" id="PKQI01000001">
    <property type="protein sequence ID" value="NNV19789.1"/>
    <property type="molecule type" value="Genomic_DNA"/>
</dbReference>
<dbReference type="EMBL" id="NNRM01000048">
    <property type="protein sequence ID" value="OYR21376.1"/>
    <property type="molecule type" value="Genomic_DNA"/>
</dbReference>
<dbReference type="SUPFAM" id="SSF53927">
    <property type="entry name" value="Cytidine deaminase-like"/>
    <property type="match status" value="1"/>
</dbReference>
<dbReference type="PANTHER" id="PTHR30592:SF1">
    <property type="entry name" value="SULFUR CARRIER PROTEIN FDHD"/>
    <property type="match status" value="1"/>
</dbReference>
<evidence type="ECO:0000256" key="2">
    <source>
        <dbReference type="ARBA" id="ARBA00023150"/>
    </source>
</evidence>
<evidence type="ECO:0000313" key="4">
    <source>
        <dbReference type="EMBL" id="NNV19789.1"/>
    </source>
</evidence>
<dbReference type="Proteomes" id="UP000216188">
    <property type="component" value="Unassembled WGS sequence"/>
</dbReference>
<reference evidence="4 7" key="2">
    <citation type="submission" date="2018-11" db="EMBL/GenBank/DDBJ databases">
        <title>Genome sequencing and analysis.</title>
        <authorList>
            <person name="Huang Y.-T."/>
        </authorList>
    </citation>
    <scope>NUCLEOTIDE SEQUENCE [LARGE SCALE GENOMIC DNA]</scope>
    <source>
        <strain evidence="4 7">SHIN</strain>
    </source>
</reference>
<evidence type="ECO:0000313" key="7">
    <source>
        <dbReference type="Proteomes" id="UP000526233"/>
    </source>
</evidence>
<dbReference type="Gene3D" id="3.40.140.10">
    <property type="entry name" value="Cytidine Deaminase, domain 2"/>
    <property type="match status" value="1"/>
</dbReference>
<dbReference type="STRING" id="419475.A8A54_14610"/>
<dbReference type="GO" id="GO:0005737">
    <property type="term" value="C:cytoplasm"/>
    <property type="evidence" value="ECO:0007669"/>
    <property type="project" value="UniProtKB-SubCell"/>
</dbReference>
<comment type="similarity">
    <text evidence="3">Belongs to the FdhD family.</text>
</comment>